<sequence length="291" mass="30663">MKVRDVGKQSGQVVLITLLVLTIATTVALSLISRTTTDTSITNQVEESSRAFSAAEAGIEEALKIGVGTSLPTAIIGSPDVSYSVSMASIGGAAGAYQFPRKTLKDTTETVWLVDHQSSGALAEPLSPTYVSPSIDICWSSESTTPALVVTVLYRESSDGSYRILKGAYDPNSSRTSANKFSAPTASTGGCSGTTNTTYRETFTFNALNPSVDPATDTLIALRLRPIYSDATLAVNAVMALPLQGNRIESTGSTQTGTNRKIVVFQEYRAPASMFDAAIYSYSPLGGTFGH</sequence>
<accession>A0A1F5ZG66</accession>
<dbReference type="STRING" id="1798370.A2Z00_03520"/>
<dbReference type="Proteomes" id="UP000177268">
    <property type="component" value="Unassembled WGS sequence"/>
</dbReference>
<protein>
    <recommendedName>
        <fullName evidence="4">Type 4 fimbrial biogenesis protein PilX N-terminal domain-containing protein</fullName>
    </recommendedName>
</protein>
<organism evidence="2 3">
    <name type="scientific">Candidatus Gottesmanbacteria bacterium RBG_13_45_10</name>
    <dbReference type="NCBI Taxonomy" id="1798370"/>
    <lineage>
        <taxon>Bacteria</taxon>
        <taxon>Candidatus Gottesmaniibacteriota</taxon>
    </lineage>
</organism>
<evidence type="ECO:0000313" key="3">
    <source>
        <dbReference type="Proteomes" id="UP000177268"/>
    </source>
</evidence>
<name>A0A1F5ZG66_9BACT</name>
<comment type="caution">
    <text evidence="2">The sequence shown here is derived from an EMBL/GenBank/DDBJ whole genome shotgun (WGS) entry which is preliminary data.</text>
</comment>
<evidence type="ECO:0000313" key="2">
    <source>
        <dbReference type="EMBL" id="OGG11489.1"/>
    </source>
</evidence>
<keyword evidence="1" id="KW-1133">Transmembrane helix</keyword>
<feature type="transmembrane region" description="Helical" evidence="1">
    <location>
        <begin position="12"/>
        <end position="32"/>
    </location>
</feature>
<gene>
    <name evidence="2" type="ORF">A2Z00_03520</name>
</gene>
<evidence type="ECO:0000256" key="1">
    <source>
        <dbReference type="SAM" id="Phobius"/>
    </source>
</evidence>
<proteinExistence type="predicted"/>
<keyword evidence="1" id="KW-0472">Membrane</keyword>
<keyword evidence="1" id="KW-0812">Transmembrane</keyword>
<dbReference type="EMBL" id="MFIZ01000026">
    <property type="protein sequence ID" value="OGG11489.1"/>
    <property type="molecule type" value="Genomic_DNA"/>
</dbReference>
<evidence type="ECO:0008006" key="4">
    <source>
        <dbReference type="Google" id="ProtNLM"/>
    </source>
</evidence>
<reference evidence="2 3" key="1">
    <citation type="journal article" date="2016" name="Nat. Commun.">
        <title>Thousands of microbial genomes shed light on interconnected biogeochemical processes in an aquifer system.</title>
        <authorList>
            <person name="Anantharaman K."/>
            <person name="Brown C.T."/>
            <person name="Hug L.A."/>
            <person name="Sharon I."/>
            <person name="Castelle C.J."/>
            <person name="Probst A.J."/>
            <person name="Thomas B.C."/>
            <person name="Singh A."/>
            <person name="Wilkins M.J."/>
            <person name="Karaoz U."/>
            <person name="Brodie E.L."/>
            <person name="Williams K.H."/>
            <person name="Hubbard S.S."/>
            <person name="Banfield J.F."/>
        </authorList>
    </citation>
    <scope>NUCLEOTIDE SEQUENCE [LARGE SCALE GENOMIC DNA]</scope>
</reference>
<dbReference type="AlphaFoldDB" id="A0A1F5ZG66"/>